<proteinExistence type="predicted"/>
<dbReference type="InterPro" id="IPR050767">
    <property type="entry name" value="Sel1_AlgK"/>
</dbReference>
<organism evidence="3 4">
    <name type="scientific">Pseudomonas aeruginosa (strain UCBPP-PA14)</name>
    <dbReference type="NCBI Taxonomy" id="208963"/>
    <lineage>
        <taxon>Bacteria</taxon>
        <taxon>Pseudomonadati</taxon>
        <taxon>Pseudomonadota</taxon>
        <taxon>Gammaproteobacteria</taxon>
        <taxon>Pseudomonadales</taxon>
        <taxon>Pseudomonadaceae</taxon>
        <taxon>Pseudomonas</taxon>
    </lineage>
</organism>
<dbReference type="InterPro" id="IPR011990">
    <property type="entry name" value="TPR-like_helical_dom_sf"/>
</dbReference>
<evidence type="ECO:0000313" key="4">
    <source>
        <dbReference type="Proteomes" id="UP000000653"/>
    </source>
</evidence>
<dbReference type="KEGG" id="pau:PA14_18520"/>
<feature type="chain" id="PRO_5030007686" evidence="2">
    <location>
        <begin position="26"/>
        <end position="475"/>
    </location>
</feature>
<dbReference type="PANTHER" id="PTHR11102">
    <property type="entry name" value="SEL-1-LIKE PROTEIN"/>
    <property type="match status" value="1"/>
</dbReference>
<dbReference type="EMBL" id="CP000438">
    <property type="protein sequence ID" value="ABJ12777.1"/>
    <property type="molecule type" value="Genomic_DNA"/>
</dbReference>
<dbReference type="BioCyc" id="PAER208963:G1G74-1526-MONOMER"/>
<accession>A0A0H2ZEI3</accession>
<evidence type="ECO:0000256" key="1">
    <source>
        <dbReference type="SAM" id="MobiDB-lite"/>
    </source>
</evidence>
<dbReference type="AlphaFoldDB" id="A0A0H2ZEI3"/>
<sequence length="475" mass="52447">MKMPILPPLPLASRHLLLASAIALAAGCAGLPDQRLAQEALERGDLATAQSNYQALAAMGYADAQVGLADMQVASGDSAQQAKAEKLYREAAQTSPRARARLGKWLAAKPGASDAEHREAERLLSQAFEQGEDSALVPLIVLYLQYPQSWPEIDPQQRIDQWRARGLPQADLAQIILYRTQGTYAQHLGEIEQVCQRWLRRMDVCWYELATVYQMQGNAEKQKALLEQLRAAYKAGRVPGERVDSVAGVLADGELGQPDPQTAQALLEEIAPSYPAAWVSLAKLLYDYPDQGDLEKMLGYLKNAQDAAQPRAELLLGRLYYDGKWAPQDPRKAERHLLKAAASEPQANYYLGQIYRRGFLGKVYPQKAVDHLILAARAGQASADMALAQLWSQGRGIQPNRVNAYVFGQLAVQQQVPQASDLLGQIEAQLPPAERSQAQQLLKREQQSRGNNWQATVSLLQSQDSPINEEEPESL</sequence>
<dbReference type="InterPro" id="IPR053440">
    <property type="entry name" value="Alginate_biosynth_AlgK"/>
</dbReference>
<keyword evidence="2" id="KW-0732">Signal</keyword>
<dbReference type="NCBIfam" id="NF038194">
    <property type="entry name" value="AlgK_TPR_lipo"/>
    <property type="match status" value="1"/>
</dbReference>
<gene>
    <name evidence="3" type="primary">algK</name>
    <name evidence="3" type="ordered locus">PA14_18520</name>
</gene>
<name>A0A0H2ZEI3_PSEAB</name>
<dbReference type="InterPro" id="IPR006597">
    <property type="entry name" value="Sel1-like"/>
</dbReference>
<feature type="region of interest" description="Disordered" evidence="1">
    <location>
        <begin position="436"/>
        <end position="475"/>
    </location>
</feature>
<dbReference type="PANTHER" id="PTHR11102:SF160">
    <property type="entry name" value="ERAD-ASSOCIATED E3 UBIQUITIN-PROTEIN LIGASE COMPONENT HRD3"/>
    <property type="match status" value="1"/>
</dbReference>
<dbReference type="SUPFAM" id="SSF81901">
    <property type="entry name" value="HCP-like"/>
    <property type="match status" value="1"/>
</dbReference>
<reference evidence="3 4" key="1">
    <citation type="journal article" date="2006" name="Genome Biol.">
        <title>Genomic analysis reveals that Pseudomonas aeruginosa virulence is combinatorial.</title>
        <authorList>
            <person name="Lee D.G."/>
            <person name="Urbach J.M."/>
            <person name="Wu G."/>
            <person name="Liberati N.T."/>
            <person name="Feinbaum R.L."/>
            <person name="Miyata S."/>
            <person name="Diggins L.T."/>
            <person name="He J."/>
            <person name="Saucier M."/>
            <person name="Deziel E."/>
            <person name="Friedman L."/>
            <person name="Li L."/>
            <person name="Grills G."/>
            <person name="Montgomery K."/>
            <person name="Kucherlapati R."/>
            <person name="Rahme L.G."/>
            <person name="Ausubel F.M."/>
        </authorList>
    </citation>
    <scope>NUCLEOTIDE SEQUENCE [LARGE SCALE GENOMIC DNA]</scope>
    <source>
        <strain evidence="3 4">UCBPP-PA14</strain>
    </source>
</reference>
<dbReference type="Proteomes" id="UP000000653">
    <property type="component" value="Chromosome"/>
</dbReference>
<feature type="signal peptide" evidence="2">
    <location>
        <begin position="1"/>
        <end position="25"/>
    </location>
</feature>
<dbReference type="RefSeq" id="WP_003110463.1">
    <property type="nucleotide sequence ID" value="NC_008463.1"/>
</dbReference>
<dbReference type="SMART" id="SM00671">
    <property type="entry name" value="SEL1"/>
    <property type="match status" value="4"/>
</dbReference>
<dbReference type="HOGENOM" id="CLU_595617_0_0_6"/>
<evidence type="ECO:0000256" key="2">
    <source>
        <dbReference type="SAM" id="SignalP"/>
    </source>
</evidence>
<dbReference type="Pfam" id="PF08238">
    <property type="entry name" value="Sel1"/>
    <property type="match status" value="3"/>
</dbReference>
<dbReference type="PROSITE" id="PS51257">
    <property type="entry name" value="PROKAR_LIPOPROTEIN"/>
    <property type="match status" value="1"/>
</dbReference>
<dbReference type="Gene3D" id="1.25.40.10">
    <property type="entry name" value="Tetratricopeptide repeat domain"/>
    <property type="match status" value="1"/>
</dbReference>
<evidence type="ECO:0000313" key="3">
    <source>
        <dbReference type="EMBL" id="ABJ12777.1"/>
    </source>
</evidence>
<protein>
    <submittedName>
        <fullName evidence="3">Alginate biosynthetic protein AlgK</fullName>
    </submittedName>
</protein>
<feature type="compositionally biased region" description="Polar residues" evidence="1">
    <location>
        <begin position="448"/>
        <end position="466"/>
    </location>
</feature>